<comment type="caution">
    <text evidence="1">The sequence shown here is derived from an EMBL/GenBank/DDBJ whole genome shotgun (WGS) entry which is preliminary data.</text>
</comment>
<organism evidence="1 2">
    <name type="scientific">Vicingus serpentipes</name>
    <dbReference type="NCBI Taxonomy" id="1926625"/>
    <lineage>
        <taxon>Bacteria</taxon>
        <taxon>Pseudomonadati</taxon>
        <taxon>Bacteroidota</taxon>
        <taxon>Flavobacteriia</taxon>
        <taxon>Flavobacteriales</taxon>
        <taxon>Vicingaceae</taxon>
        <taxon>Vicingus</taxon>
    </lineage>
</organism>
<keyword evidence="2" id="KW-1185">Reference proteome</keyword>
<evidence type="ECO:0000313" key="2">
    <source>
        <dbReference type="Proteomes" id="UP000321721"/>
    </source>
</evidence>
<protein>
    <submittedName>
        <fullName evidence="1">Uncharacterized protein</fullName>
    </submittedName>
</protein>
<accession>A0A5C6RMP3</accession>
<proteinExistence type="predicted"/>
<dbReference type="InterPro" id="IPR045470">
    <property type="entry name" value="DUF6495"/>
</dbReference>
<evidence type="ECO:0000313" key="1">
    <source>
        <dbReference type="EMBL" id="TXB63668.1"/>
    </source>
</evidence>
<dbReference type="RefSeq" id="WP_147102093.1">
    <property type="nucleotide sequence ID" value="NZ_VOOS01000007.1"/>
</dbReference>
<reference evidence="1 2" key="1">
    <citation type="submission" date="2019-08" db="EMBL/GenBank/DDBJ databases">
        <title>Genome of Vicingus serpentipes NCIMB 15042.</title>
        <authorList>
            <person name="Bowman J.P."/>
        </authorList>
    </citation>
    <scope>NUCLEOTIDE SEQUENCE [LARGE SCALE GENOMIC DNA]</scope>
    <source>
        <strain evidence="1 2">NCIMB 15042</strain>
    </source>
</reference>
<name>A0A5C6RMP3_9FLAO</name>
<gene>
    <name evidence="1" type="ORF">FRY74_12410</name>
</gene>
<dbReference type="EMBL" id="VOOS01000007">
    <property type="protein sequence ID" value="TXB63668.1"/>
    <property type="molecule type" value="Genomic_DNA"/>
</dbReference>
<dbReference type="OrthoDB" id="956723at2"/>
<dbReference type="Proteomes" id="UP000321721">
    <property type="component" value="Unassembled WGS sequence"/>
</dbReference>
<dbReference type="Pfam" id="PF20105">
    <property type="entry name" value="DUF6495"/>
    <property type="match status" value="1"/>
</dbReference>
<sequence length="158" mass="18587">MKYRVLTKDELLELEEDFKHFLIANGIYDDEWVEMNKKSPKKAQDLVELFSDVVLDKALKNIKFIEHITPQGINAFFFADKEVVLIGLTSSNKKVDFTKDTLDKFKNELNIFRTVKPYFKSREEEVFELLETGCSIIGEERFKKLELAYTYSTQKLKN</sequence>
<dbReference type="AlphaFoldDB" id="A0A5C6RMP3"/>